<dbReference type="Proteomes" id="UP000288805">
    <property type="component" value="Unassembled WGS sequence"/>
</dbReference>
<accession>A0A438CQX3</accession>
<evidence type="ECO:0000313" key="3">
    <source>
        <dbReference type="Proteomes" id="UP000288805"/>
    </source>
</evidence>
<name>A0A438CQX3_VITVI</name>
<dbReference type="EMBL" id="QGNW01002074">
    <property type="protein sequence ID" value="RVW25615.1"/>
    <property type="molecule type" value="Genomic_DNA"/>
</dbReference>
<evidence type="ECO:0000256" key="1">
    <source>
        <dbReference type="SAM" id="MobiDB-lite"/>
    </source>
</evidence>
<feature type="compositionally biased region" description="Basic and acidic residues" evidence="1">
    <location>
        <begin position="317"/>
        <end position="332"/>
    </location>
</feature>
<proteinExistence type="predicted"/>
<dbReference type="AlphaFoldDB" id="A0A438CQX3"/>
<feature type="region of interest" description="Disordered" evidence="1">
    <location>
        <begin position="455"/>
        <end position="485"/>
    </location>
</feature>
<organism evidence="2 3">
    <name type="scientific">Vitis vinifera</name>
    <name type="common">Grape</name>
    <dbReference type="NCBI Taxonomy" id="29760"/>
    <lineage>
        <taxon>Eukaryota</taxon>
        <taxon>Viridiplantae</taxon>
        <taxon>Streptophyta</taxon>
        <taxon>Embryophyta</taxon>
        <taxon>Tracheophyta</taxon>
        <taxon>Spermatophyta</taxon>
        <taxon>Magnoliopsida</taxon>
        <taxon>eudicotyledons</taxon>
        <taxon>Gunneridae</taxon>
        <taxon>Pentapetalae</taxon>
        <taxon>rosids</taxon>
        <taxon>Vitales</taxon>
        <taxon>Vitaceae</taxon>
        <taxon>Viteae</taxon>
        <taxon>Vitis</taxon>
    </lineage>
</organism>
<comment type="caution">
    <text evidence="2">The sequence shown here is derived from an EMBL/GenBank/DDBJ whole genome shotgun (WGS) entry which is preliminary data.</text>
</comment>
<evidence type="ECO:0000313" key="2">
    <source>
        <dbReference type="EMBL" id="RVW25615.1"/>
    </source>
</evidence>
<sequence length="485" mass="53644">MRVLERKTVKVLIERKTFLIRLEGDQGGEWCSMTEISRGLVFALGFEKEAVGWLVEYLKKAIALKSHMGFNKKFRGKCRAHLLEVGFNNHGRFIRISEFATNRKPSVLIIPEGDKGRGWESLKKALDTMLVVPYPYAEEKGRNLRGESWPHYKVGSMHRSYAKIVSDEGPRGGGLVPVGRWARAVICESKFDRENWAEVGRLVARSLGKNGVVTIVPFSARKGVFFVETTKEALFLHDLRKLRVGERNIIQLRRWSPKENAEIDRKFRERMDRIKGVAISPMVGGSPEEDCGAMGGNPSSHVRGDGWGLGVHSRRGGVGDEERRRGSEKGESTRVAVASHMETGGGRRGECGRSTEKGRYRVGEDNRLWKEGNRGKGCQIPSQSRLKATDGMDGIGEGGVWAGEDEDIADVGCRARERKAQLMVKTDPSGDVMGCKIKDLLGLGLSPDEVTPVVTVASSREEEEDASSANEKVKSAPGTPRVSVE</sequence>
<reference evidence="2 3" key="1">
    <citation type="journal article" date="2018" name="PLoS Genet.">
        <title>Population sequencing reveals clonal diversity and ancestral inbreeding in the grapevine cultivar Chardonnay.</title>
        <authorList>
            <person name="Roach M.J."/>
            <person name="Johnson D.L."/>
            <person name="Bohlmann J."/>
            <person name="van Vuuren H.J."/>
            <person name="Jones S.J."/>
            <person name="Pretorius I.S."/>
            <person name="Schmidt S.A."/>
            <person name="Borneman A.R."/>
        </authorList>
    </citation>
    <scope>NUCLEOTIDE SEQUENCE [LARGE SCALE GENOMIC DNA]</scope>
    <source>
        <strain evidence="3">cv. Chardonnay</strain>
        <tissue evidence="2">Leaf</tissue>
    </source>
</reference>
<feature type="region of interest" description="Disordered" evidence="1">
    <location>
        <begin position="291"/>
        <end position="336"/>
    </location>
</feature>
<evidence type="ECO:0008006" key="4">
    <source>
        <dbReference type="Google" id="ProtNLM"/>
    </source>
</evidence>
<dbReference type="Gene3D" id="3.10.450.700">
    <property type="match status" value="1"/>
</dbReference>
<protein>
    <recommendedName>
        <fullName evidence="4">DUF4283 domain-containing protein</fullName>
    </recommendedName>
</protein>
<gene>
    <name evidence="2" type="ORF">CK203_104937</name>
</gene>